<dbReference type="PROSITE" id="PS00670">
    <property type="entry name" value="D_2_HYDROXYACID_DH_2"/>
    <property type="match status" value="1"/>
</dbReference>
<organism evidence="7 8">
    <name type="scientific">Malassezia globosa (strain ATCC MYA-4612 / CBS 7966)</name>
    <name type="common">Dandruff-associated fungus</name>
    <dbReference type="NCBI Taxonomy" id="425265"/>
    <lineage>
        <taxon>Eukaryota</taxon>
        <taxon>Fungi</taxon>
        <taxon>Dikarya</taxon>
        <taxon>Basidiomycota</taxon>
        <taxon>Ustilaginomycotina</taxon>
        <taxon>Malasseziomycetes</taxon>
        <taxon>Malasseziales</taxon>
        <taxon>Malasseziaceae</taxon>
        <taxon>Malassezia</taxon>
    </lineage>
</organism>
<dbReference type="GO" id="GO:0051287">
    <property type="term" value="F:NAD binding"/>
    <property type="evidence" value="ECO:0007669"/>
    <property type="project" value="InterPro"/>
</dbReference>
<keyword evidence="8" id="KW-1185">Reference proteome</keyword>
<proteinExistence type="inferred from homology"/>
<dbReference type="GeneID" id="5855426"/>
<feature type="domain" description="D-isomer specific 2-hydroxyacid dehydrogenase NAD-binding" evidence="6">
    <location>
        <begin position="148"/>
        <end position="333"/>
    </location>
</feature>
<comment type="caution">
    <text evidence="7">The sequence shown here is derived from an EMBL/GenBank/DDBJ whole genome shotgun (WGS) entry which is preliminary data.</text>
</comment>
<evidence type="ECO:0000256" key="3">
    <source>
        <dbReference type="ARBA" id="ARBA00023027"/>
    </source>
</evidence>
<dbReference type="InterPro" id="IPR006139">
    <property type="entry name" value="D-isomer_2_OHA_DH_cat_dom"/>
</dbReference>
<dbReference type="GO" id="GO:0005829">
    <property type="term" value="C:cytosol"/>
    <property type="evidence" value="ECO:0007669"/>
    <property type="project" value="TreeGrafter"/>
</dbReference>
<dbReference type="PROSITE" id="PS00065">
    <property type="entry name" value="D_2_HYDROXYACID_DH_1"/>
    <property type="match status" value="1"/>
</dbReference>
<reference evidence="7 8" key="1">
    <citation type="journal article" date="2007" name="Proc. Natl. Acad. Sci. U.S.A.">
        <title>Dandruff-associated Malassezia genomes reveal convergent and divergent virulence traits shared with plant and human fungal pathogens.</title>
        <authorList>
            <person name="Xu J."/>
            <person name="Saunders C.W."/>
            <person name="Hu P."/>
            <person name="Grant R.A."/>
            <person name="Boekhout T."/>
            <person name="Kuramae E.E."/>
            <person name="Kronstad J.W."/>
            <person name="Deangelis Y.M."/>
            <person name="Reeder N.L."/>
            <person name="Johnstone K.R."/>
            <person name="Leland M."/>
            <person name="Fieno A.M."/>
            <person name="Begley W.M."/>
            <person name="Sun Y."/>
            <person name="Lacey M.P."/>
            <person name="Chaudhary T."/>
            <person name="Keough T."/>
            <person name="Chu L."/>
            <person name="Sears R."/>
            <person name="Yuan B."/>
            <person name="Dawson T.L.Jr."/>
        </authorList>
    </citation>
    <scope>NUCLEOTIDE SEQUENCE [LARGE SCALE GENOMIC DNA]</scope>
    <source>
        <strain evidence="8">ATCC MYA-4612 / CBS 7966</strain>
    </source>
</reference>
<dbReference type="AlphaFoldDB" id="A8Q130"/>
<protein>
    <recommendedName>
        <fullName evidence="9">2-hydroxyacid dehydrogenase</fullName>
    </recommendedName>
</protein>
<dbReference type="Pfam" id="PF02826">
    <property type="entry name" value="2-Hacid_dh_C"/>
    <property type="match status" value="1"/>
</dbReference>
<dbReference type="Proteomes" id="UP000008837">
    <property type="component" value="Unassembled WGS sequence"/>
</dbReference>
<dbReference type="STRING" id="425265.A8Q130"/>
<keyword evidence="3" id="KW-0520">NAD</keyword>
<dbReference type="InterPro" id="IPR036291">
    <property type="entry name" value="NAD(P)-bd_dom_sf"/>
</dbReference>
<evidence type="ECO:0000313" key="8">
    <source>
        <dbReference type="Proteomes" id="UP000008837"/>
    </source>
</evidence>
<evidence type="ECO:0000256" key="1">
    <source>
        <dbReference type="ARBA" id="ARBA00005854"/>
    </source>
</evidence>
<keyword evidence="2 4" id="KW-0560">Oxidoreductase</keyword>
<dbReference type="InterPro" id="IPR006140">
    <property type="entry name" value="D-isomer_DH_NAD-bd"/>
</dbReference>
<dbReference type="KEGG" id="mgl:MGL_2118"/>
<evidence type="ECO:0000313" key="7">
    <source>
        <dbReference type="EMBL" id="EDP43905.1"/>
    </source>
</evidence>
<dbReference type="InParanoid" id="A8Q130"/>
<evidence type="ECO:0000259" key="6">
    <source>
        <dbReference type="Pfam" id="PF02826"/>
    </source>
</evidence>
<dbReference type="InterPro" id="IPR050223">
    <property type="entry name" value="D-isomer_2-hydroxyacid_DH"/>
</dbReference>
<sequence length="376" mass="41049">MVLTLRTARRSLVSCLKYARASYSTRPQVLLMDEVQLAKKDLERLTAHTELLYNHTKSREELIQAFAPGGPFANVRGMYRHFGGARSIRISGRFDPELVRALPDSLKFIVHNGSGYDQLDIPALTERGIQVANVPTVVNEATADTALFLLLGALRQFPRAIGQMQAGKFNSQFSFRDASDPEGLTLGIVGAGGIGRTLARKAAHALGMHIVYHNRTRLSEELEMQGMPEGKRMEYALSLDSLLGQSDVVSLHCPLTPQTHHLIGAAQLARMPSHAILINTARGPIVDEAALVDALDRGVIAGAGLDVYEKEPEIHPGLMRLSTSKALLLPHVGTLTLQTQTDMEAVCLRNLEHGLQTGRLLYTVKEQEGLGLCAQI</sequence>
<dbReference type="SUPFAM" id="SSF51735">
    <property type="entry name" value="NAD(P)-binding Rossmann-fold domains"/>
    <property type="match status" value="1"/>
</dbReference>
<feature type="domain" description="D-isomer specific 2-hydroxyacid dehydrogenase catalytic" evidence="5">
    <location>
        <begin position="30"/>
        <end position="364"/>
    </location>
</feature>
<dbReference type="PANTHER" id="PTHR10996:SF289">
    <property type="entry name" value="2-HYDROXYACID DEHYDROGENASE"/>
    <property type="match status" value="1"/>
</dbReference>
<dbReference type="FunFam" id="3.40.50.720:FF:000203">
    <property type="entry name" value="D-3-phosphoglycerate dehydrogenase (SerA)"/>
    <property type="match status" value="1"/>
</dbReference>
<evidence type="ECO:0008006" key="9">
    <source>
        <dbReference type="Google" id="ProtNLM"/>
    </source>
</evidence>
<dbReference type="FunCoup" id="A8Q130">
    <property type="interactions" value="237"/>
</dbReference>
<dbReference type="CDD" id="cd12168">
    <property type="entry name" value="Mand_dh_like"/>
    <property type="match status" value="1"/>
</dbReference>
<dbReference type="InterPro" id="IPR029753">
    <property type="entry name" value="D-isomer_DH_CS"/>
</dbReference>
<gene>
    <name evidence="7" type="ORF">MGL_2118</name>
</gene>
<dbReference type="OrthoDB" id="9991913at2759"/>
<dbReference type="RefSeq" id="XP_001731119.1">
    <property type="nucleotide sequence ID" value="XM_001731067.1"/>
</dbReference>
<evidence type="ECO:0000256" key="4">
    <source>
        <dbReference type="RuleBase" id="RU003719"/>
    </source>
</evidence>
<dbReference type="GO" id="GO:0016618">
    <property type="term" value="F:hydroxypyruvate reductase [NAD(P)H] activity"/>
    <property type="evidence" value="ECO:0007669"/>
    <property type="project" value="TreeGrafter"/>
</dbReference>
<name>A8Q130_MALGO</name>
<dbReference type="EMBL" id="AAYY01000006">
    <property type="protein sequence ID" value="EDP43905.1"/>
    <property type="molecule type" value="Genomic_DNA"/>
</dbReference>
<evidence type="ECO:0000259" key="5">
    <source>
        <dbReference type="Pfam" id="PF00389"/>
    </source>
</evidence>
<dbReference type="OMA" id="VMDAAPS"/>
<accession>A8Q130</accession>
<dbReference type="Pfam" id="PF00389">
    <property type="entry name" value="2-Hacid_dh"/>
    <property type="match status" value="1"/>
</dbReference>
<comment type="similarity">
    <text evidence="1 4">Belongs to the D-isomer specific 2-hydroxyacid dehydrogenase family.</text>
</comment>
<dbReference type="PANTHER" id="PTHR10996">
    <property type="entry name" value="2-HYDROXYACID DEHYDROGENASE-RELATED"/>
    <property type="match status" value="1"/>
</dbReference>
<dbReference type="SUPFAM" id="SSF52283">
    <property type="entry name" value="Formate/glycerate dehydrogenase catalytic domain-like"/>
    <property type="match status" value="1"/>
</dbReference>
<dbReference type="InterPro" id="IPR029752">
    <property type="entry name" value="D-isomer_DH_CS1"/>
</dbReference>
<evidence type="ECO:0000256" key="2">
    <source>
        <dbReference type="ARBA" id="ARBA00023002"/>
    </source>
</evidence>
<dbReference type="GO" id="GO:0030267">
    <property type="term" value="F:glyoxylate reductase (NADPH) activity"/>
    <property type="evidence" value="ECO:0007669"/>
    <property type="project" value="TreeGrafter"/>
</dbReference>
<dbReference type="Gene3D" id="3.40.50.720">
    <property type="entry name" value="NAD(P)-binding Rossmann-like Domain"/>
    <property type="match status" value="2"/>
</dbReference>
<dbReference type="VEuPathDB" id="FungiDB:MGL_2118"/>